<reference evidence="2 3" key="1">
    <citation type="submission" date="2023-09" db="EMBL/GenBank/DDBJ databases">
        <authorList>
            <person name="Wang M."/>
        </authorList>
    </citation>
    <scope>NUCLEOTIDE SEQUENCE [LARGE SCALE GENOMIC DNA]</scope>
    <source>
        <strain evidence="2">GT-2023</strain>
        <tissue evidence="2">Liver</tissue>
    </source>
</reference>
<evidence type="ECO:0008006" key="4">
    <source>
        <dbReference type="Google" id="ProtNLM"/>
    </source>
</evidence>
<sequence length="110" mass="11916">MACLCVFLGLSLWSGLLRAIESSLNSREHLALEKAVTQSPPAVKIHIKLAPTARTKLCRTSAANGKKSEGDSVANFPDLKWKGPDLVATHTLRSAETECKQATEPHLTNH</sequence>
<organism evidence="2 3">
    <name type="scientific">Cirrhinus molitorella</name>
    <name type="common">mud carp</name>
    <dbReference type="NCBI Taxonomy" id="172907"/>
    <lineage>
        <taxon>Eukaryota</taxon>
        <taxon>Metazoa</taxon>
        <taxon>Chordata</taxon>
        <taxon>Craniata</taxon>
        <taxon>Vertebrata</taxon>
        <taxon>Euteleostomi</taxon>
        <taxon>Actinopterygii</taxon>
        <taxon>Neopterygii</taxon>
        <taxon>Teleostei</taxon>
        <taxon>Ostariophysi</taxon>
        <taxon>Cypriniformes</taxon>
        <taxon>Cyprinidae</taxon>
        <taxon>Labeoninae</taxon>
        <taxon>Labeonini</taxon>
        <taxon>Cirrhinus</taxon>
    </lineage>
</organism>
<gene>
    <name evidence="2" type="ORF">QQF64_004231</name>
</gene>
<feature type="signal peptide" evidence="1">
    <location>
        <begin position="1"/>
        <end position="19"/>
    </location>
</feature>
<keyword evidence="1" id="KW-0732">Signal</keyword>
<evidence type="ECO:0000313" key="3">
    <source>
        <dbReference type="Proteomes" id="UP001558613"/>
    </source>
</evidence>
<protein>
    <recommendedName>
        <fullName evidence="4">Prolactin receptor</fullName>
    </recommendedName>
</protein>
<name>A0ABR3MHQ9_9TELE</name>
<comment type="caution">
    <text evidence="2">The sequence shown here is derived from an EMBL/GenBank/DDBJ whole genome shotgun (WGS) entry which is preliminary data.</text>
</comment>
<evidence type="ECO:0000256" key="1">
    <source>
        <dbReference type="SAM" id="SignalP"/>
    </source>
</evidence>
<accession>A0ABR3MHQ9</accession>
<proteinExistence type="predicted"/>
<evidence type="ECO:0000313" key="2">
    <source>
        <dbReference type="EMBL" id="KAL1263876.1"/>
    </source>
</evidence>
<feature type="chain" id="PRO_5045759222" description="Prolactin receptor" evidence="1">
    <location>
        <begin position="20"/>
        <end position="110"/>
    </location>
</feature>
<dbReference type="Proteomes" id="UP001558613">
    <property type="component" value="Unassembled WGS sequence"/>
</dbReference>
<keyword evidence="3" id="KW-1185">Reference proteome</keyword>
<dbReference type="EMBL" id="JAYMGO010000012">
    <property type="protein sequence ID" value="KAL1263876.1"/>
    <property type="molecule type" value="Genomic_DNA"/>
</dbReference>